<evidence type="ECO:0000313" key="2">
    <source>
        <dbReference type="EMBL" id="KAL2048752.1"/>
    </source>
</evidence>
<comment type="caution">
    <text evidence="2">The sequence shown here is derived from an EMBL/GenBank/DDBJ whole genome shotgun (WGS) entry which is preliminary data.</text>
</comment>
<sequence>MAPHEQEWLFWSKKFEIALTNFKQQLADNLPKDIEHIPLFIERVKDLAASSEYLQEEKNALKDRVRLLEQEANQQDQLNARKSQEQQSLETKNETLKEEFYSVVRGVETFTRVFETEREQSKAEMQALRSQVEGLLARENVDASHAQAAVELRTSRSRAASEATTVDDSMNIDRGPTAQPTLRQYLRIMPYQNDSTLEEYLAYADEHENMTEIQAVKDYVNGMNEFARRKVVWDRLDEIGFTWANAKTEVQKMFDGLRRESQRRRLPAPVEEMA</sequence>
<name>A0ABR4AV39_9LECA</name>
<reference evidence="2 3" key="1">
    <citation type="submission" date="2024-09" db="EMBL/GenBank/DDBJ databases">
        <title>Rethinking Asexuality: The Enigmatic Case of Functional Sexual Genes in Lepraria (Stereocaulaceae).</title>
        <authorList>
            <person name="Doellman M."/>
            <person name="Sun Y."/>
            <person name="Barcenas-Pena A."/>
            <person name="Lumbsch H.T."/>
            <person name="Grewe F."/>
        </authorList>
    </citation>
    <scope>NUCLEOTIDE SEQUENCE [LARGE SCALE GENOMIC DNA]</scope>
    <source>
        <strain evidence="2 3">Grewe 0041</strain>
    </source>
</reference>
<evidence type="ECO:0000256" key="1">
    <source>
        <dbReference type="SAM" id="Coils"/>
    </source>
</evidence>
<keyword evidence="1" id="KW-0175">Coiled coil</keyword>
<organism evidence="2 3">
    <name type="scientific">Lepraria finkii</name>
    <dbReference type="NCBI Taxonomy" id="1340010"/>
    <lineage>
        <taxon>Eukaryota</taxon>
        <taxon>Fungi</taxon>
        <taxon>Dikarya</taxon>
        <taxon>Ascomycota</taxon>
        <taxon>Pezizomycotina</taxon>
        <taxon>Lecanoromycetes</taxon>
        <taxon>OSLEUM clade</taxon>
        <taxon>Lecanoromycetidae</taxon>
        <taxon>Lecanorales</taxon>
        <taxon>Lecanorineae</taxon>
        <taxon>Stereocaulaceae</taxon>
        <taxon>Lepraria</taxon>
    </lineage>
</organism>
<dbReference type="Proteomes" id="UP001590951">
    <property type="component" value="Unassembled WGS sequence"/>
</dbReference>
<accession>A0ABR4AV39</accession>
<keyword evidence="3" id="KW-1185">Reference proteome</keyword>
<gene>
    <name evidence="2" type="ORF">ABVK25_011004</name>
</gene>
<protein>
    <submittedName>
        <fullName evidence="2">Uncharacterized protein</fullName>
    </submittedName>
</protein>
<feature type="coiled-coil region" evidence="1">
    <location>
        <begin position="44"/>
        <end position="138"/>
    </location>
</feature>
<proteinExistence type="predicted"/>
<evidence type="ECO:0000313" key="3">
    <source>
        <dbReference type="Proteomes" id="UP001590951"/>
    </source>
</evidence>
<dbReference type="EMBL" id="JBHFEH010000081">
    <property type="protein sequence ID" value="KAL2048752.1"/>
    <property type="molecule type" value="Genomic_DNA"/>
</dbReference>